<feature type="domain" description="Haemolysin activator HlyB C-terminal" evidence="6">
    <location>
        <begin position="202"/>
        <end position="516"/>
    </location>
</feature>
<accession>A0A6H2HBZ3</accession>
<feature type="domain" description="Polypeptide-transport-associated ShlB-type" evidence="7">
    <location>
        <begin position="66"/>
        <end position="137"/>
    </location>
</feature>
<dbReference type="PANTHER" id="PTHR34597:SF1">
    <property type="entry name" value="HEME_HEMOPEXIN TRANSPORTER PROTEIN HUXB"/>
    <property type="match status" value="1"/>
</dbReference>
<evidence type="ECO:0000313" key="9">
    <source>
        <dbReference type="Proteomes" id="UP000502041"/>
    </source>
</evidence>
<gene>
    <name evidence="8" type="primary">hxuB</name>
    <name evidence="8" type="ORF">HC248_02430</name>
</gene>
<organism evidence="8 9">
    <name type="scientific">Polaromonas vacuolata</name>
    <dbReference type="NCBI Taxonomy" id="37448"/>
    <lineage>
        <taxon>Bacteria</taxon>
        <taxon>Pseudomonadati</taxon>
        <taxon>Pseudomonadota</taxon>
        <taxon>Betaproteobacteria</taxon>
        <taxon>Burkholderiales</taxon>
        <taxon>Comamonadaceae</taxon>
        <taxon>Polaromonas</taxon>
    </lineage>
</organism>
<dbReference type="KEGG" id="pvac:HC248_02430"/>
<evidence type="ECO:0000259" key="6">
    <source>
        <dbReference type="Pfam" id="PF03865"/>
    </source>
</evidence>
<dbReference type="InterPro" id="IPR051544">
    <property type="entry name" value="TPS_OM_transporter"/>
</dbReference>
<keyword evidence="3" id="KW-0998">Cell outer membrane</keyword>
<evidence type="ECO:0000256" key="1">
    <source>
        <dbReference type="ARBA" id="ARBA00022452"/>
    </source>
</evidence>
<keyword evidence="1" id="KW-0472">Membrane</keyword>
<dbReference type="PANTHER" id="PTHR34597">
    <property type="entry name" value="SLR1661 PROTEIN"/>
    <property type="match status" value="1"/>
</dbReference>
<keyword evidence="9" id="KW-1185">Reference proteome</keyword>
<keyword evidence="2" id="KW-0812">Transmembrane</keyword>
<keyword evidence="1" id="KW-1134">Transmembrane beta strand</keyword>
<feature type="signal peptide" evidence="5">
    <location>
        <begin position="1"/>
        <end position="19"/>
    </location>
</feature>
<evidence type="ECO:0000259" key="7">
    <source>
        <dbReference type="Pfam" id="PF08479"/>
    </source>
</evidence>
<dbReference type="Proteomes" id="UP000502041">
    <property type="component" value="Chromosome"/>
</dbReference>
<evidence type="ECO:0000256" key="4">
    <source>
        <dbReference type="SAM" id="MobiDB-lite"/>
    </source>
</evidence>
<feature type="region of interest" description="Disordered" evidence="4">
    <location>
        <begin position="22"/>
        <end position="45"/>
    </location>
</feature>
<feature type="chain" id="PRO_5026011703" evidence="5">
    <location>
        <begin position="20"/>
        <end position="557"/>
    </location>
</feature>
<dbReference type="AlphaFoldDB" id="A0A6H2HBZ3"/>
<evidence type="ECO:0000256" key="5">
    <source>
        <dbReference type="SAM" id="SignalP"/>
    </source>
</evidence>
<evidence type="ECO:0000256" key="2">
    <source>
        <dbReference type="ARBA" id="ARBA00022692"/>
    </source>
</evidence>
<reference evidence="8 9" key="1">
    <citation type="submission" date="2020-04" db="EMBL/GenBank/DDBJ databases">
        <title>Complete genome of a Psychrophilic, Marine, Gas Vacuolate Bacterium Polaromonas vacuolata KCTC 22033T.</title>
        <authorList>
            <person name="Hwang K."/>
            <person name="Kim K.M."/>
        </authorList>
    </citation>
    <scope>NUCLEOTIDE SEQUENCE [LARGE SCALE GENOMIC DNA]</scope>
    <source>
        <strain evidence="8 9">KCTC 22033</strain>
    </source>
</reference>
<evidence type="ECO:0000256" key="3">
    <source>
        <dbReference type="ARBA" id="ARBA00023237"/>
    </source>
</evidence>
<evidence type="ECO:0000313" key="8">
    <source>
        <dbReference type="EMBL" id="QJC57114.1"/>
    </source>
</evidence>
<dbReference type="GO" id="GO:0046819">
    <property type="term" value="P:protein secretion by the type V secretion system"/>
    <property type="evidence" value="ECO:0007669"/>
    <property type="project" value="TreeGrafter"/>
</dbReference>
<dbReference type="Gene3D" id="2.40.160.50">
    <property type="entry name" value="membrane protein fhac: a member of the omp85/tpsb transporter family"/>
    <property type="match status" value="1"/>
</dbReference>
<dbReference type="InterPro" id="IPR005565">
    <property type="entry name" value="Hemolysn_activator_HlyB_C"/>
</dbReference>
<dbReference type="GO" id="GO:0008320">
    <property type="term" value="F:protein transmembrane transporter activity"/>
    <property type="evidence" value="ECO:0007669"/>
    <property type="project" value="TreeGrafter"/>
</dbReference>
<protein>
    <submittedName>
        <fullName evidence="8">Heme/hemopexin transporter protein HuxB</fullName>
    </submittedName>
</protein>
<name>A0A6H2HBZ3_9BURK</name>
<dbReference type="Pfam" id="PF03865">
    <property type="entry name" value="ShlB"/>
    <property type="match status" value="1"/>
</dbReference>
<keyword evidence="5" id="KW-0732">Signal</keyword>
<proteinExistence type="predicted"/>
<dbReference type="GO" id="GO:0098046">
    <property type="term" value="C:type V protein secretion system complex"/>
    <property type="evidence" value="ECO:0007669"/>
    <property type="project" value="TreeGrafter"/>
</dbReference>
<dbReference type="Pfam" id="PF08479">
    <property type="entry name" value="POTRA_2"/>
    <property type="match status" value="1"/>
</dbReference>
<dbReference type="EMBL" id="CP051461">
    <property type="protein sequence ID" value="QJC57114.1"/>
    <property type="molecule type" value="Genomic_DNA"/>
</dbReference>
<sequence length="557" mass="59606">MRSTISMALILTSLSPAFAQQAPSADSELQQIQNQTPSQPLKQDKEIKIEKDEPPSVLADEGIKINVTQLKINGTDFFSEAQLLATTGFIPNTEMSLTELRAMASKITEFLRSQGEFLAQTYLPPQNIENGVVQMTALLGQYGQFTLNNHSRLSDATANGILNGLSTGEKISAAPLERYLLLLSDLPGVSIKSVLTPGASVGTSDLVLDIDNTQRVNGSVGANNHGNVYSGKNRLDASININEPAGLGDVATLHVLSSGSGLNYARAAYQIQFGQARVGVAYSGLEYQLGKEFETAKLSGNAQIASLYGSYPLIRSRKQNLSAQLAYDSKRFEDKQNATTPGTRDEKKAQVIMASVTGDYNDGAEGFLRGNYVVTYTRGNIDLNTASVLANDAISAQRNGHFSKLNYSLTHQQNIASSVSLYASLSGQLASKNLDGSEKMSLGGANSVRAYPSGEANADQGYALTLEARKQLALGSIKNMQLIGFIDTGSVSINKNPWPAVTTPNHKTLSGTGIGLNWVSNNNLVIKAYYAVKIGNTAATSAPDASGRFWLQASFYF</sequence>
<dbReference type="Gene3D" id="3.10.20.310">
    <property type="entry name" value="membrane protein fhac"/>
    <property type="match status" value="1"/>
</dbReference>
<dbReference type="RefSeq" id="WP_168922676.1">
    <property type="nucleotide sequence ID" value="NZ_CP051461.1"/>
</dbReference>
<feature type="compositionally biased region" description="Polar residues" evidence="4">
    <location>
        <begin position="22"/>
        <end position="41"/>
    </location>
</feature>
<dbReference type="InterPro" id="IPR013686">
    <property type="entry name" value="Polypept-transport_assoc_ShlB"/>
</dbReference>